<evidence type="ECO:0000313" key="7">
    <source>
        <dbReference type="EMBL" id="GAF90910.1"/>
    </source>
</evidence>
<keyword evidence="5" id="KW-0231">Viral genome packaging</keyword>
<dbReference type="AlphaFoldDB" id="X0UQZ7"/>
<name>X0UQZ7_9ZZZZ</name>
<evidence type="ECO:0000256" key="3">
    <source>
        <dbReference type="ARBA" id="ARBA00022612"/>
    </source>
</evidence>
<comment type="subcellular location">
    <subcellularLocation>
        <location evidence="1">Virion</location>
    </subcellularLocation>
</comment>
<keyword evidence="6" id="KW-1160">Virus entry into host cell</keyword>
<keyword evidence="4" id="KW-0946">Virion</keyword>
<reference evidence="7" key="1">
    <citation type="journal article" date="2014" name="Front. Microbiol.">
        <title>High frequency of phylogenetically diverse reductive dehalogenase-homologous genes in deep subseafloor sedimentary metagenomes.</title>
        <authorList>
            <person name="Kawai M."/>
            <person name="Futagami T."/>
            <person name="Toyoda A."/>
            <person name="Takaki Y."/>
            <person name="Nishi S."/>
            <person name="Hori S."/>
            <person name="Arai W."/>
            <person name="Tsubouchi T."/>
            <person name="Morono Y."/>
            <person name="Uchiyama I."/>
            <person name="Ito T."/>
            <person name="Fujiyama A."/>
            <person name="Inagaki F."/>
            <person name="Takami H."/>
        </authorList>
    </citation>
    <scope>NUCLEOTIDE SEQUENCE</scope>
    <source>
        <strain evidence="7">Expedition CK06-06</strain>
    </source>
</reference>
<evidence type="ECO:0000256" key="5">
    <source>
        <dbReference type="ARBA" id="ARBA00023219"/>
    </source>
</evidence>
<sequence>MTPEQIIQRFSQLEARRRVVEQQWDDIRELVVPYRGDMWLDEVSAETSVDWRENRNVFDSTAIFACQSLASSIHGSLTSPSTKWFGLRFREDSLNKDSEAKEWLESVADKV</sequence>
<dbReference type="InterPro" id="IPR020991">
    <property type="entry name" value="Connector_podovirus"/>
</dbReference>
<keyword evidence="2" id="KW-1162">Viral penetration into host cytoplasm</keyword>
<dbReference type="GO" id="GO:0044423">
    <property type="term" value="C:virion component"/>
    <property type="evidence" value="ECO:0007669"/>
    <property type="project" value="UniProtKB-KW"/>
</dbReference>
<proteinExistence type="predicted"/>
<dbReference type="EMBL" id="BARS01018117">
    <property type="protein sequence ID" value="GAF90910.1"/>
    <property type="molecule type" value="Genomic_DNA"/>
</dbReference>
<comment type="caution">
    <text evidence="7">The sequence shown here is derived from an EMBL/GenBank/DDBJ whole genome shotgun (WGS) entry which is preliminary data.</text>
</comment>
<accession>X0UQZ7</accession>
<dbReference type="GO" id="GO:0046718">
    <property type="term" value="P:symbiont entry into host cell"/>
    <property type="evidence" value="ECO:0007669"/>
    <property type="project" value="UniProtKB-KW"/>
</dbReference>
<feature type="non-terminal residue" evidence="7">
    <location>
        <position position="111"/>
    </location>
</feature>
<protein>
    <submittedName>
        <fullName evidence="7">Uncharacterized protein</fullName>
    </submittedName>
</protein>
<keyword evidence="3" id="KW-1188">Viral release from host cell</keyword>
<organism evidence="7">
    <name type="scientific">marine sediment metagenome</name>
    <dbReference type="NCBI Taxonomy" id="412755"/>
    <lineage>
        <taxon>unclassified sequences</taxon>
        <taxon>metagenomes</taxon>
        <taxon>ecological metagenomes</taxon>
    </lineage>
</organism>
<gene>
    <name evidence="7" type="ORF">S01H1_29530</name>
</gene>
<evidence type="ECO:0000256" key="2">
    <source>
        <dbReference type="ARBA" id="ARBA00022595"/>
    </source>
</evidence>
<evidence type="ECO:0000256" key="1">
    <source>
        <dbReference type="ARBA" id="ARBA00004328"/>
    </source>
</evidence>
<evidence type="ECO:0000256" key="4">
    <source>
        <dbReference type="ARBA" id="ARBA00022844"/>
    </source>
</evidence>
<dbReference type="Pfam" id="PF12236">
    <property type="entry name" value="Head-tail_con"/>
    <property type="match status" value="1"/>
</dbReference>
<evidence type="ECO:0000256" key="6">
    <source>
        <dbReference type="ARBA" id="ARBA00023296"/>
    </source>
</evidence>